<keyword evidence="9" id="KW-1185">Reference proteome</keyword>
<evidence type="ECO:0000313" key="9">
    <source>
        <dbReference type="Proteomes" id="UP000033684"/>
    </source>
</evidence>
<protein>
    <submittedName>
        <fullName evidence="8">Periplasmic or secreted lipoprotein</fullName>
    </submittedName>
</protein>
<dbReference type="InterPro" id="IPR038570">
    <property type="entry name" value="HicA_sf"/>
</dbReference>
<keyword evidence="7" id="KW-0346">Stress response</keyword>
<dbReference type="GO" id="GO:0004519">
    <property type="term" value="F:endonuclease activity"/>
    <property type="evidence" value="ECO:0007669"/>
    <property type="project" value="UniProtKB-KW"/>
</dbReference>
<keyword evidence="4" id="KW-0255">Endonuclease</keyword>
<name>A0A0F3IEK6_9GAMM</name>
<evidence type="ECO:0000256" key="7">
    <source>
        <dbReference type="ARBA" id="ARBA00023016"/>
    </source>
</evidence>
<dbReference type="Proteomes" id="UP000033684">
    <property type="component" value="Unassembled WGS sequence"/>
</dbReference>
<reference evidence="9" key="1">
    <citation type="submission" date="2015-03" db="EMBL/GenBank/DDBJ databases">
        <title>Draft genome sequence of a novel methanotroph (Sn10-6) isolated from flooded ricefield rhizosphere in India.</title>
        <authorList>
            <person name="Pandit P.S."/>
            <person name="Pore S.D."/>
            <person name="Arora P."/>
            <person name="Kapse N.G."/>
            <person name="Dhakephalkar P.K."/>
            <person name="Rahalkar M.C."/>
        </authorList>
    </citation>
    <scope>NUCLEOTIDE SEQUENCE [LARGE SCALE GENOMIC DNA]</scope>
    <source>
        <strain evidence="9">Sn10-6</strain>
    </source>
</reference>
<dbReference type="RefSeq" id="WP_045780597.1">
    <property type="nucleotide sequence ID" value="NZ_LAJX01000283.1"/>
</dbReference>
<comment type="caution">
    <text evidence="8">The sequence shown here is derived from an EMBL/GenBank/DDBJ whole genome shotgun (WGS) entry which is preliminary data.</text>
</comment>
<keyword evidence="2" id="KW-1277">Toxin-antitoxin system</keyword>
<dbReference type="Pfam" id="PF07927">
    <property type="entry name" value="HicA_toxin"/>
    <property type="match status" value="1"/>
</dbReference>
<proteinExistence type="inferred from homology"/>
<evidence type="ECO:0000313" key="8">
    <source>
        <dbReference type="EMBL" id="KJV05181.1"/>
    </source>
</evidence>
<dbReference type="PANTHER" id="PTHR34873:SF3">
    <property type="entry name" value="ADDICTION MODULE TOXIN, HICA FAMILY"/>
    <property type="match status" value="1"/>
</dbReference>
<keyword evidence="3" id="KW-0540">Nuclease</keyword>
<evidence type="ECO:0000256" key="1">
    <source>
        <dbReference type="ARBA" id="ARBA00006620"/>
    </source>
</evidence>
<reference evidence="8 9" key="2">
    <citation type="journal article" date="2016" name="Microb. Ecol.">
        <title>Genome Characteristics of a Novel Type I Methanotroph (Sn10-6) Isolated from a Flooded Indian Rice Field.</title>
        <authorList>
            <person name="Rahalkar M.C."/>
            <person name="Pandit P.S."/>
            <person name="Dhakephalkar P.K."/>
            <person name="Pore S."/>
            <person name="Arora P."/>
            <person name="Kapse N."/>
        </authorList>
    </citation>
    <scope>NUCLEOTIDE SEQUENCE [LARGE SCALE GENOMIC DNA]</scope>
    <source>
        <strain evidence="8 9">Sn10-6</strain>
    </source>
</reference>
<organism evidence="8 9">
    <name type="scientific">Methylocucumis oryzae</name>
    <dbReference type="NCBI Taxonomy" id="1632867"/>
    <lineage>
        <taxon>Bacteria</taxon>
        <taxon>Pseudomonadati</taxon>
        <taxon>Pseudomonadota</taxon>
        <taxon>Gammaproteobacteria</taxon>
        <taxon>Methylococcales</taxon>
        <taxon>Methylococcaceae</taxon>
        <taxon>Methylocucumis</taxon>
    </lineage>
</organism>
<evidence type="ECO:0000256" key="4">
    <source>
        <dbReference type="ARBA" id="ARBA00022759"/>
    </source>
</evidence>
<dbReference type="AlphaFoldDB" id="A0A0F3IEK6"/>
<keyword evidence="5" id="KW-0378">Hydrolase</keyword>
<keyword evidence="6" id="KW-0694">RNA-binding</keyword>
<dbReference type="EMBL" id="LAJX01000283">
    <property type="protein sequence ID" value="KJV05181.1"/>
    <property type="molecule type" value="Genomic_DNA"/>
</dbReference>
<dbReference type="GO" id="GO:0016787">
    <property type="term" value="F:hydrolase activity"/>
    <property type="evidence" value="ECO:0007669"/>
    <property type="project" value="UniProtKB-KW"/>
</dbReference>
<evidence type="ECO:0000256" key="6">
    <source>
        <dbReference type="ARBA" id="ARBA00022884"/>
    </source>
</evidence>
<dbReference type="PANTHER" id="PTHR34873">
    <property type="entry name" value="SSR1766 PROTEIN"/>
    <property type="match status" value="1"/>
</dbReference>
<keyword evidence="8" id="KW-0449">Lipoprotein</keyword>
<dbReference type="OrthoDB" id="308644at2"/>
<comment type="similarity">
    <text evidence="1">Belongs to the HicA mRNA interferase family.</text>
</comment>
<evidence type="ECO:0000256" key="5">
    <source>
        <dbReference type="ARBA" id="ARBA00022801"/>
    </source>
</evidence>
<evidence type="ECO:0000256" key="2">
    <source>
        <dbReference type="ARBA" id="ARBA00022649"/>
    </source>
</evidence>
<dbReference type="GO" id="GO:0003729">
    <property type="term" value="F:mRNA binding"/>
    <property type="evidence" value="ECO:0007669"/>
    <property type="project" value="InterPro"/>
</dbReference>
<dbReference type="SUPFAM" id="SSF54786">
    <property type="entry name" value="YcfA/nrd intein domain"/>
    <property type="match status" value="1"/>
</dbReference>
<accession>A0A0F3IEK6</accession>
<gene>
    <name evidence="8" type="ORF">VZ94_20130</name>
</gene>
<dbReference type="InterPro" id="IPR012933">
    <property type="entry name" value="HicA_mRNA_interferase"/>
</dbReference>
<evidence type="ECO:0000256" key="3">
    <source>
        <dbReference type="ARBA" id="ARBA00022722"/>
    </source>
</evidence>
<dbReference type="Gene3D" id="3.30.920.30">
    <property type="entry name" value="Hypothetical protein"/>
    <property type="match status" value="1"/>
</dbReference>
<sequence length="68" mass="7739">MKSISGKIFCKLLHLHGWQLQRIRGSHHIYTHPSRSEILTVPVHGNQDLKIGTLSKLLKDAGLTEHDF</sequence>